<dbReference type="Gene3D" id="3.20.20.70">
    <property type="entry name" value="Aldolase class I"/>
    <property type="match status" value="1"/>
</dbReference>
<dbReference type="Proteomes" id="UP000248557">
    <property type="component" value="Unassembled WGS sequence"/>
</dbReference>
<dbReference type="GO" id="GO:0008652">
    <property type="term" value="P:amino acid biosynthetic process"/>
    <property type="evidence" value="ECO:0007669"/>
    <property type="project" value="UniProtKB-KW"/>
</dbReference>
<dbReference type="InterPro" id="IPR002915">
    <property type="entry name" value="DeoC/FbaB/LacD_aldolase"/>
</dbReference>
<dbReference type="SMART" id="SM01133">
    <property type="entry name" value="DeoC"/>
    <property type="match status" value="1"/>
</dbReference>
<feature type="active site" description="Proton acceptor" evidence="5">
    <location>
        <position position="25"/>
    </location>
</feature>
<evidence type="ECO:0000256" key="1">
    <source>
        <dbReference type="ARBA" id="ARBA00022605"/>
    </source>
</evidence>
<proteinExistence type="inferred from homology"/>
<keyword evidence="3 5" id="KW-0057">Aromatic amino acid biosynthesis</keyword>
<dbReference type="OMA" id="VDHFVGY"/>
<feature type="binding site" evidence="5">
    <location>
        <begin position="25"/>
        <end position="29"/>
    </location>
    <ligand>
        <name>1-deoxy-D-threo-hexo-2,5-diulose 6-phosphate</name>
        <dbReference type="ChEBI" id="CHEBI:58861"/>
    </ligand>
</feature>
<dbReference type="InterPro" id="IPR050456">
    <property type="entry name" value="DeoC/FbaB_aldolase"/>
</dbReference>
<feature type="binding site" evidence="5">
    <location>
        <begin position="201"/>
        <end position="202"/>
    </location>
    <ligand>
        <name>1-deoxy-D-threo-hexo-2,5-diulose 6-phosphate</name>
        <dbReference type="ChEBI" id="CHEBI:58861"/>
    </ligand>
</feature>
<dbReference type="InterPro" id="IPR010210">
    <property type="entry name" value="ADH_synthase"/>
</dbReference>
<dbReference type="NCBIfam" id="TIGR01949">
    <property type="entry name" value="ADH_synth"/>
    <property type="match status" value="1"/>
</dbReference>
<dbReference type="GO" id="GO:0016836">
    <property type="term" value="F:hydro-lyase activity"/>
    <property type="evidence" value="ECO:0007669"/>
    <property type="project" value="InterPro"/>
</dbReference>
<dbReference type="InterPro" id="IPR041720">
    <property type="entry name" value="FbaB-like"/>
</dbReference>
<organism evidence="8 9">
    <name type="scientific">Methanosphaera stadtmanae</name>
    <dbReference type="NCBI Taxonomy" id="2317"/>
    <lineage>
        <taxon>Archaea</taxon>
        <taxon>Methanobacteriati</taxon>
        <taxon>Methanobacteriota</taxon>
        <taxon>Methanomada group</taxon>
        <taxon>Methanobacteria</taxon>
        <taxon>Methanobacteriales</taxon>
        <taxon>Methanobacteriaceae</taxon>
        <taxon>Methanosphaera</taxon>
    </lineage>
</organism>
<evidence type="ECO:0000256" key="4">
    <source>
        <dbReference type="ARBA" id="ARBA00023270"/>
    </source>
</evidence>
<dbReference type="PANTHER" id="PTHR47916:SF1">
    <property type="entry name" value="3-HYDROXY-5-PHOSPHONOOXYPENTANE-2,4-DIONE THIOLASE"/>
    <property type="match status" value="1"/>
</dbReference>
<comment type="similarity">
    <text evidence="5">Belongs to the DeoC/FbaB aldolase family. ADHS subfamily.</text>
</comment>
<dbReference type="CDD" id="cd00958">
    <property type="entry name" value="DhnA"/>
    <property type="match status" value="1"/>
</dbReference>
<gene>
    <name evidence="5" type="primary">aroA'</name>
    <name evidence="8" type="ORF">CA615_00455</name>
</gene>
<dbReference type="EC" id="2.2.1.10" evidence="5 6"/>
<comment type="caution">
    <text evidence="8">The sequence shown here is derived from an EMBL/GenBank/DDBJ whole genome shotgun (WGS) entry which is preliminary data.</text>
</comment>
<keyword evidence="4 5" id="KW-0704">Schiff base</keyword>
<feature type="binding site" evidence="5">
    <location>
        <begin position="145"/>
        <end position="147"/>
    </location>
    <ligand>
        <name>1-deoxy-D-threo-hexo-2,5-diulose 6-phosphate</name>
        <dbReference type="ChEBI" id="CHEBI:58861"/>
    </ligand>
</feature>
<dbReference type="HAMAP" id="MF_00960">
    <property type="entry name" value="ADH_synthase"/>
    <property type="match status" value="1"/>
</dbReference>
<dbReference type="EMBL" id="NGJK01000005">
    <property type="protein sequence ID" value="RAP03791.1"/>
    <property type="molecule type" value="Genomic_DNA"/>
</dbReference>
<comment type="function">
    <text evidence="5">Catalyzes a transaldol reaction between 6-deoxy-5-ketofructose 1-phosphate (DKFP) and L-aspartate semialdehyde (ASA) with an elimination of hydroxypyruvaldehyde phosphate to yield 2-amino-3,7-dideoxy-D-threo-hept-6-ulosonate (ADH). Plays a key role in an alternative pathway of the biosynthesis of 3-dehydroquinate (DHQ), which is involved in the canonical pathway for the biosynthesis of aromatic amino acids.</text>
</comment>
<keyword evidence="2 5" id="KW-0808">Transferase</keyword>
<comment type="catalytic activity">
    <reaction evidence="5">
        <text>1-deoxy-D-threo-hexo-2,5-diulose 6-phosphate + L-aspartate 4-semialdehyde = 2,3-dioxopropyl phosphate + 2-amino-2,3,7-trideoxy-D-lyxo-hept-6-ulosonate</text>
        <dbReference type="Rhea" id="RHEA:25952"/>
        <dbReference type="ChEBI" id="CHEBI:58859"/>
        <dbReference type="ChEBI" id="CHEBI:58860"/>
        <dbReference type="ChEBI" id="CHEBI:58861"/>
        <dbReference type="ChEBI" id="CHEBI:537519"/>
        <dbReference type="EC" id="2.2.1.10"/>
    </reaction>
</comment>
<dbReference type="GO" id="GO:0004332">
    <property type="term" value="F:fructose-bisphosphate aldolase activity"/>
    <property type="evidence" value="ECO:0007669"/>
    <property type="project" value="InterPro"/>
</dbReference>
<dbReference type="RefSeq" id="WP_011405709.1">
    <property type="nucleotide sequence ID" value="NZ_CATZNA010000023.1"/>
</dbReference>
<feature type="active site" description="Proton donor" evidence="5 7">
    <location>
        <position position="145"/>
    </location>
</feature>
<dbReference type="InterPro" id="IPR013785">
    <property type="entry name" value="Aldolase_TIM"/>
</dbReference>
<evidence type="ECO:0000256" key="5">
    <source>
        <dbReference type="HAMAP-Rule" id="MF_00960"/>
    </source>
</evidence>
<feature type="active site" description="Schiff-base intermediate with substrate" evidence="5">
    <location>
        <position position="176"/>
    </location>
</feature>
<protein>
    <recommendedName>
        <fullName evidence="5 6">2-amino-3,7-dideoxy-D-threo-hept-6-ulosonate synthase</fullName>
        <shortName evidence="5">ADH synthase</shortName>
        <shortName evidence="5">ADHS</shortName>
        <shortName evidence="5">ADTH synthase</shortName>
        <ecNumber evidence="5 6">2.2.1.10</ecNumber>
    </recommendedName>
</protein>
<evidence type="ECO:0000313" key="8">
    <source>
        <dbReference type="EMBL" id="RAP03791.1"/>
    </source>
</evidence>
<sequence length="264" mass="28176">MIGKKIRIERIINRKTGKCVIAPMDHGISGGPIPGLINMTKTIDAVANGGANAVLMHKGMVKNGHRGYGSDIGLILHLFASTDASMDPFHKVQVTSVEKAVQLGADAVSVHVNIGSEKEPEMLQSTGRIAEECDKWGLPLLAMMYPRGPEIKNEHDPEVVKLAARVGAELGADIVKTNYTGDPDSFKEVVDGCPVPVLIAGGPKIETQRQLFEMVSDSISVGGAGVAFGRNIFQAEDPAKITRALVEVVHNNATPDEALEILKE</sequence>
<dbReference type="Pfam" id="PF01791">
    <property type="entry name" value="DeoC"/>
    <property type="match status" value="1"/>
</dbReference>
<accession>A0A328Q0Q5</accession>
<feature type="binding site" evidence="5">
    <location>
        <begin position="229"/>
        <end position="230"/>
    </location>
    <ligand>
        <name>1-deoxy-D-threo-hexo-2,5-diulose 6-phosphate</name>
        <dbReference type="ChEBI" id="CHEBI:58861"/>
    </ligand>
</feature>
<dbReference type="PIRSF" id="PIRSF038992">
    <property type="entry name" value="Aldolase_Ia"/>
    <property type="match status" value="1"/>
</dbReference>
<evidence type="ECO:0000256" key="6">
    <source>
        <dbReference type="NCBIfam" id="TIGR01949"/>
    </source>
</evidence>
<feature type="active site" description="Schiff-base intermediate with dihydroxyacetone-P" evidence="7">
    <location>
        <position position="176"/>
    </location>
</feature>
<dbReference type="SUPFAM" id="SSF51569">
    <property type="entry name" value="Aldolase"/>
    <property type="match status" value="1"/>
</dbReference>
<dbReference type="PANTHER" id="PTHR47916">
    <property type="entry name" value="FRUCTOSE-BISPHOSPHATE ALDOLASE CLASS 1"/>
    <property type="match status" value="1"/>
</dbReference>
<evidence type="ECO:0000256" key="3">
    <source>
        <dbReference type="ARBA" id="ARBA00023141"/>
    </source>
</evidence>
<dbReference type="NCBIfam" id="NF005556">
    <property type="entry name" value="PRK07226.1"/>
    <property type="match status" value="1"/>
</dbReference>
<evidence type="ECO:0000256" key="2">
    <source>
        <dbReference type="ARBA" id="ARBA00022679"/>
    </source>
</evidence>
<name>A0A328Q0Q5_9EURY</name>
<dbReference type="GO" id="GO:0016744">
    <property type="term" value="F:transketolase or transaldolase activity"/>
    <property type="evidence" value="ECO:0007669"/>
    <property type="project" value="UniProtKB-UniRule"/>
</dbReference>
<evidence type="ECO:0000256" key="7">
    <source>
        <dbReference type="PIRSR" id="PIRSR038992-1"/>
    </source>
</evidence>
<reference evidence="8 9" key="1">
    <citation type="submission" date="2017-05" db="EMBL/GenBank/DDBJ databases">
        <title>Host range expansion of the Methanosphaera genus to humans and monogastric animals involves recent and extensive reduction in genome content.</title>
        <authorList>
            <person name="Hoedt E.C."/>
            <person name="Volmer J.G."/>
            <person name="Parks D.H."/>
            <person name="Rosewarne C.P."/>
            <person name="Denman S.E."/>
            <person name="Mcsweeney C.S."/>
            <person name="O Cuiv P."/>
            <person name="Hugenholtz P."/>
            <person name="Tyson G.W."/>
            <person name="Morrison M."/>
        </authorList>
    </citation>
    <scope>NUCLEOTIDE SEQUENCE [LARGE SCALE GENOMIC DNA]</scope>
    <source>
        <strain evidence="8 9">PA5</strain>
    </source>
</reference>
<dbReference type="AlphaFoldDB" id="A0A328Q0Q5"/>
<dbReference type="GeneID" id="3855620"/>
<comment type="subunit">
    <text evidence="5">Homodecamer.</text>
</comment>
<dbReference type="GO" id="GO:0009073">
    <property type="term" value="P:aromatic amino acid family biosynthetic process"/>
    <property type="evidence" value="ECO:0007669"/>
    <property type="project" value="UniProtKB-UniRule"/>
</dbReference>
<keyword evidence="1 5" id="KW-0028">Amino-acid biosynthesis</keyword>
<evidence type="ECO:0000313" key="9">
    <source>
        <dbReference type="Proteomes" id="UP000248557"/>
    </source>
</evidence>